<evidence type="ECO:0000313" key="3">
    <source>
        <dbReference type="Proteomes" id="UP001180715"/>
    </source>
</evidence>
<name>A0ABU1YZX1_9MICC</name>
<dbReference type="InterPro" id="IPR053136">
    <property type="entry name" value="UTP_pyrophosphatase-like"/>
</dbReference>
<evidence type="ECO:0000313" key="2">
    <source>
        <dbReference type="EMBL" id="MDR7293919.1"/>
    </source>
</evidence>
<dbReference type="Gene3D" id="3.30.2010.10">
    <property type="entry name" value="Metalloproteases ('zincins'), catalytic domain"/>
    <property type="match status" value="1"/>
</dbReference>
<dbReference type="EMBL" id="JAVDXX010000001">
    <property type="protein sequence ID" value="MDR7293919.1"/>
    <property type="molecule type" value="Genomic_DNA"/>
</dbReference>
<organism evidence="2 3">
    <name type="scientific">Pseudoglutamicibacter albus</name>
    <dbReference type="NCBI Taxonomy" id="98671"/>
    <lineage>
        <taxon>Bacteria</taxon>
        <taxon>Bacillati</taxon>
        <taxon>Actinomycetota</taxon>
        <taxon>Actinomycetes</taxon>
        <taxon>Micrococcales</taxon>
        <taxon>Micrococcaceae</taxon>
        <taxon>Pseudoglutamicibacter</taxon>
    </lineage>
</organism>
<dbReference type="Pfam" id="PF01863">
    <property type="entry name" value="YgjP-like"/>
    <property type="match status" value="1"/>
</dbReference>
<reference evidence="2" key="1">
    <citation type="submission" date="2023-07" db="EMBL/GenBank/DDBJ databases">
        <title>Sequencing the genomes of 1000 actinobacteria strains.</title>
        <authorList>
            <person name="Klenk H.-P."/>
        </authorList>
    </citation>
    <scope>NUCLEOTIDE SEQUENCE</scope>
    <source>
        <strain evidence="2">DSM 13068</strain>
    </source>
</reference>
<dbReference type="RefSeq" id="WP_052048337.1">
    <property type="nucleotide sequence ID" value="NZ_JAKRCW010000019.1"/>
</dbReference>
<protein>
    <recommendedName>
        <fullName evidence="1">YgjP-like metallopeptidase domain-containing protein</fullName>
    </recommendedName>
</protein>
<keyword evidence="3" id="KW-1185">Reference proteome</keyword>
<accession>A0ABU1YZX1</accession>
<dbReference type="InterPro" id="IPR002725">
    <property type="entry name" value="YgjP-like_metallopeptidase"/>
</dbReference>
<comment type="caution">
    <text evidence="2">The sequence shown here is derived from an EMBL/GenBank/DDBJ whole genome shotgun (WGS) entry which is preliminary data.</text>
</comment>
<proteinExistence type="predicted"/>
<dbReference type="CDD" id="cd07344">
    <property type="entry name" value="M48_yhfN_like"/>
    <property type="match status" value="1"/>
</dbReference>
<evidence type="ECO:0000259" key="1">
    <source>
        <dbReference type="Pfam" id="PF01863"/>
    </source>
</evidence>
<feature type="domain" description="YgjP-like metallopeptidase" evidence="1">
    <location>
        <begin position="91"/>
        <end position="167"/>
    </location>
</feature>
<dbReference type="PANTHER" id="PTHR30399:SF1">
    <property type="entry name" value="UTP PYROPHOSPHATASE"/>
    <property type="match status" value="1"/>
</dbReference>
<sequence>MRTEHHITVDELPVLVRRSSRRHKTVSARWENGILCLAVPATMSPTAVETWARTMRERLSSRASPAARTDEELMRRAEKIAHSVFDGRGIPTSIRWVTNQRMRWGSATLSTGAIRISHMLEHMPPWVIDYVIGHEMAHLIVPYDGHGAQFKALEHQLPRVAEAKAFLDGVVWARRLGDGGAPDVAGGKAEES</sequence>
<dbReference type="PANTHER" id="PTHR30399">
    <property type="entry name" value="UNCHARACTERIZED PROTEIN YGJP"/>
    <property type="match status" value="1"/>
</dbReference>
<dbReference type="Proteomes" id="UP001180715">
    <property type="component" value="Unassembled WGS sequence"/>
</dbReference>
<gene>
    <name evidence="2" type="ORF">J2S67_001187</name>
</gene>